<evidence type="ECO:0008006" key="5">
    <source>
        <dbReference type="Google" id="ProtNLM"/>
    </source>
</evidence>
<evidence type="ECO:0000313" key="4">
    <source>
        <dbReference type="Proteomes" id="UP001054889"/>
    </source>
</evidence>
<reference evidence="3" key="2">
    <citation type="submission" date="2021-12" db="EMBL/GenBank/DDBJ databases">
        <title>Resequencing data analysis of finger millet.</title>
        <authorList>
            <person name="Hatakeyama M."/>
            <person name="Aluri S."/>
            <person name="Balachadran M.T."/>
            <person name="Sivarajan S.R."/>
            <person name="Poveda L."/>
            <person name="Shimizu-Inatsugi R."/>
            <person name="Schlapbach R."/>
            <person name="Sreeman S.M."/>
            <person name="Shimizu K.K."/>
        </authorList>
    </citation>
    <scope>NUCLEOTIDE SEQUENCE</scope>
</reference>
<accession>A0AAV5FS52</accession>
<dbReference type="AlphaFoldDB" id="A0AAV5FS52"/>
<protein>
    <recommendedName>
        <fullName evidence="5">DUF295 domain-containing protein</fullName>
    </recommendedName>
</protein>
<keyword evidence="4" id="KW-1185">Reference proteome</keyword>
<name>A0AAV5FS52_ELECO</name>
<evidence type="ECO:0000313" key="3">
    <source>
        <dbReference type="EMBL" id="GJN38499.1"/>
    </source>
</evidence>
<feature type="domain" description="Tim10-like" evidence="1">
    <location>
        <begin position="15"/>
        <end position="42"/>
    </location>
</feature>
<organism evidence="3 4">
    <name type="scientific">Eleusine coracana subsp. coracana</name>
    <dbReference type="NCBI Taxonomy" id="191504"/>
    <lineage>
        <taxon>Eukaryota</taxon>
        <taxon>Viridiplantae</taxon>
        <taxon>Streptophyta</taxon>
        <taxon>Embryophyta</taxon>
        <taxon>Tracheophyta</taxon>
        <taxon>Spermatophyta</taxon>
        <taxon>Magnoliopsida</taxon>
        <taxon>Liliopsida</taxon>
        <taxon>Poales</taxon>
        <taxon>Poaceae</taxon>
        <taxon>PACMAD clade</taxon>
        <taxon>Chloridoideae</taxon>
        <taxon>Cynodonteae</taxon>
        <taxon>Eleusininae</taxon>
        <taxon>Eleusine</taxon>
    </lineage>
</organism>
<evidence type="ECO:0000259" key="2">
    <source>
        <dbReference type="Pfam" id="PF03478"/>
    </source>
</evidence>
<sequence length="446" mass="50614">MSEEMAASPELRRLMEQEKEQLMAKEMISKLTNVCWDKCVTASSARPPPATRLLVAAEAEERDWTSLHRDITKLIADRLLDEDVTEYIVFRVVCKHWRASTPSPRDPTLADRRFHPRDWVALCEGTGVRPVDDEAITFFNWSSGKVRRVHLWELQGHRIVGFTDGLIVLLDTGRAVVRVLHPFTRVIVQLPTLAGFFHRVLSKQAWFKMDSFIWLNGAVCVASPSSIVVVIWFPGMPVVICAEPNSGKDWRVLHINIQFSNTLPFNADVPEDLGLAQSCCYHLVESMGTILLCVLRKVIAGDCSNAFALFKVDLYRKELTRVLSLGDRALFLSDDRCLSVSARDLPSIGGNCIYFTLPDPFTLADHLITYCHHREWARGLMFHEFYFIPTTTSWDNLRKRIAIQDSEVVVPRLQGLVDPLRMLEIPDLLGLARSFDNHGNRASLTT</sequence>
<dbReference type="InterPro" id="IPR035427">
    <property type="entry name" value="Tim10-like_dom_sf"/>
</dbReference>
<dbReference type="InterPro" id="IPR005174">
    <property type="entry name" value="KIB1-4_b-propeller"/>
</dbReference>
<dbReference type="Pfam" id="PF03478">
    <property type="entry name" value="Beta-prop_KIB1-4"/>
    <property type="match status" value="2"/>
</dbReference>
<dbReference type="Gene3D" id="1.10.287.810">
    <property type="entry name" value="Mitochondrial import inner membrane translocase subunit tim13 like domains"/>
    <property type="match status" value="1"/>
</dbReference>
<dbReference type="Pfam" id="PF02953">
    <property type="entry name" value="zf-Tim10_DDP"/>
    <property type="match status" value="1"/>
</dbReference>
<feature type="domain" description="KIB1-4 beta-propeller" evidence="2">
    <location>
        <begin position="138"/>
        <end position="256"/>
    </location>
</feature>
<proteinExistence type="predicted"/>
<dbReference type="EMBL" id="BQKI01000097">
    <property type="protein sequence ID" value="GJN38499.1"/>
    <property type="molecule type" value="Genomic_DNA"/>
</dbReference>
<gene>
    <name evidence="3" type="primary">gb27546</name>
    <name evidence="3" type="ORF">PR202_gb27546</name>
</gene>
<reference evidence="3" key="1">
    <citation type="journal article" date="2018" name="DNA Res.">
        <title>Multiple hybrid de novo genome assembly of finger millet, an orphan allotetraploid crop.</title>
        <authorList>
            <person name="Hatakeyama M."/>
            <person name="Aluri S."/>
            <person name="Balachadran M.T."/>
            <person name="Sivarajan S.R."/>
            <person name="Patrignani A."/>
            <person name="Gruter S."/>
            <person name="Poveda L."/>
            <person name="Shimizu-Inatsugi R."/>
            <person name="Baeten J."/>
            <person name="Francoijs K.J."/>
            <person name="Nataraja K.N."/>
            <person name="Reddy Y.A.N."/>
            <person name="Phadnis S."/>
            <person name="Ravikumar R.L."/>
            <person name="Schlapbach R."/>
            <person name="Sreeman S.M."/>
            <person name="Shimizu K.K."/>
        </authorList>
    </citation>
    <scope>NUCLEOTIDE SEQUENCE</scope>
</reference>
<dbReference type="PANTHER" id="PTHR33165">
    <property type="entry name" value="F-BOX DOMAIN CONTAINING PROTEIN-LIKE-RELATED"/>
    <property type="match status" value="1"/>
</dbReference>
<evidence type="ECO:0000259" key="1">
    <source>
        <dbReference type="Pfam" id="PF02953"/>
    </source>
</evidence>
<dbReference type="Proteomes" id="UP001054889">
    <property type="component" value="Unassembled WGS sequence"/>
</dbReference>
<dbReference type="InterPro" id="IPR004217">
    <property type="entry name" value="Tim10-like"/>
</dbReference>
<feature type="domain" description="KIB1-4 beta-propeller" evidence="2">
    <location>
        <begin position="268"/>
        <end position="359"/>
    </location>
</feature>
<dbReference type="PANTHER" id="PTHR33165:SF72">
    <property type="entry name" value="F-BOX DOMAIN-CONTAINING PROTEIN"/>
    <property type="match status" value="1"/>
</dbReference>
<comment type="caution">
    <text evidence="3">The sequence shown here is derived from an EMBL/GenBank/DDBJ whole genome shotgun (WGS) entry which is preliminary data.</text>
</comment>